<name>A0A934HXU4_9CLOT</name>
<evidence type="ECO:0000256" key="1">
    <source>
        <dbReference type="SAM" id="Phobius"/>
    </source>
</evidence>
<evidence type="ECO:0000313" key="3">
    <source>
        <dbReference type="EMBL" id="MBI6873234.1"/>
    </source>
</evidence>
<protein>
    <submittedName>
        <fullName evidence="3">FHA domain-containing protein</fullName>
    </submittedName>
</protein>
<proteinExistence type="predicted"/>
<keyword evidence="1" id="KW-0812">Transmembrane</keyword>
<keyword evidence="1" id="KW-0472">Membrane</keyword>
<sequence length="145" mass="16217">MDLSKLSLVFKIIIIAIVYIIIFFALRIMYKDIKNGGRRARTGNRKSFGLEIIEPGNNANLRRGGVIPIQSEITVGRKNDNLLVLDDPYASGHHARIYIKNNDCIIEDLRSTNGTLLNGLKVEGREYLNSGDEIKIGNTSFRVIG</sequence>
<dbReference type="Proteomes" id="UP000622687">
    <property type="component" value="Unassembled WGS sequence"/>
</dbReference>
<reference evidence="3" key="1">
    <citation type="submission" date="2020-12" db="EMBL/GenBank/DDBJ databases">
        <title>Clostridium thailandense sp. nov., a novel acetogenic bacterium isolated from peat land soil in Thailand.</title>
        <authorList>
            <person name="Chaikitkaew S."/>
            <person name="Birkeland N.K."/>
        </authorList>
    </citation>
    <scope>NUCLEOTIDE SEQUENCE</scope>
    <source>
        <strain evidence="3">DSM 17425</strain>
    </source>
</reference>
<dbReference type="RefSeq" id="WP_211142699.1">
    <property type="nucleotide sequence ID" value="NZ_JAEEGB010000012.1"/>
</dbReference>
<comment type="caution">
    <text evidence="3">The sequence shown here is derived from an EMBL/GenBank/DDBJ whole genome shotgun (WGS) entry which is preliminary data.</text>
</comment>
<dbReference type="EMBL" id="JAEEGB010000012">
    <property type="protein sequence ID" value="MBI6873234.1"/>
    <property type="molecule type" value="Genomic_DNA"/>
</dbReference>
<dbReference type="InterPro" id="IPR000253">
    <property type="entry name" value="FHA_dom"/>
</dbReference>
<evidence type="ECO:0000259" key="2">
    <source>
        <dbReference type="PROSITE" id="PS50006"/>
    </source>
</evidence>
<dbReference type="PANTHER" id="PTHR23308">
    <property type="entry name" value="NUCLEAR INHIBITOR OF PROTEIN PHOSPHATASE-1"/>
    <property type="match status" value="1"/>
</dbReference>
<evidence type="ECO:0000313" key="4">
    <source>
        <dbReference type="Proteomes" id="UP000622687"/>
    </source>
</evidence>
<dbReference type="Pfam" id="PF00498">
    <property type="entry name" value="FHA"/>
    <property type="match status" value="1"/>
</dbReference>
<dbReference type="InterPro" id="IPR050923">
    <property type="entry name" value="Cell_Proc_Reg/RNA_Proc"/>
</dbReference>
<accession>A0A934HXU4</accession>
<dbReference type="PROSITE" id="PS50006">
    <property type="entry name" value="FHA_DOMAIN"/>
    <property type="match status" value="1"/>
</dbReference>
<keyword evidence="1" id="KW-1133">Transmembrane helix</keyword>
<dbReference type="InterPro" id="IPR008984">
    <property type="entry name" value="SMAD_FHA_dom_sf"/>
</dbReference>
<dbReference type="Gene3D" id="2.60.200.20">
    <property type="match status" value="1"/>
</dbReference>
<dbReference type="SUPFAM" id="SSF49879">
    <property type="entry name" value="SMAD/FHA domain"/>
    <property type="match status" value="1"/>
</dbReference>
<feature type="domain" description="FHA" evidence="2">
    <location>
        <begin position="73"/>
        <end position="122"/>
    </location>
</feature>
<gene>
    <name evidence="3" type="ORF">I6U51_11015</name>
</gene>
<organism evidence="3 4">
    <name type="scientific">Clostridium aciditolerans</name>
    <dbReference type="NCBI Taxonomy" id="339861"/>
    <lineage>
        <taxon>Bacteria</taxon>
        <taxon>Bacillati</taxon>
        <taxon>Bacillota</taxon>
        <taxon>Clostridia</taxon>
        <taxon>Eubacteriales</taxon>
        <taxon>Clostridiaceae</taxon>
        <taxon>Clostridium</taxon>
    </lineage>
</organism>
<dbReference type="AlphaFoldDB" id="A0A934HXU4"/>
<dbReference type="SMART" id="SM00240">
    <property type="entry name" value="FHA"/>
    <property type="match status" value="1"/>
</dbReference>
<feature type="transmembrane region" description="Helical" evidence="1">
    <location>
        <begin position="6"/>
        <end position="30"/>
    </location>
</feature>
<keyword evidence="4" id="KW-1185">Reference proteome</keyword>